<dbReference type="HOGENOM" id="CLU_2211017_0_0_1"/>
<keyword evidence="2" id="KW-1185">Reference proteome</keyword>
<dbReference type="EMBL" id="KN833733">
    <property type="protein sequence ID" value="KIK22890.1"/>
    <property type="molecule type" value="Genomic_DNA"/>
</dbReference>
<evidence type="ECO:0000313" key="1">
    <source>
        <dbReference type="EMBL" id="KIK22890.1"/>
    </source>
</evidence>
<accession>A0A0C9YDK0</accession>
<organism evidence="1 2">
    <name type="scientific">Pisolithus microcarpus 441</name>
    <dbReference type="NCBI Taxonomy" id="765257"/>
    <lineage>
        <taxon>Eukaryota</taxon>
        <taxon>Fungi</taxon>
        <taxon>Dikarya</taxon>
        <taxon>Basidiomycota</taxon>
        <taxon>Agaricomycotina</taxon>
        <taxon>Agaricomycetes</taxon>
        <taxon>Agaricomycetidae</taxon>
        <taxon>Boletales</taxon>
        <taxon>Sclerodermatineae</taxon>
        <taxon>Pisolithaceae</taxon>
        <taxon>Pisolithus</taxon>
    </lineage>
</organism>
<reference evidence="1 2" key="1">
    <citation type="submission" date="2014-04" db="EMBL/GenBank/DDBJ databases">
        <authorList>
            <consortium name="DOE Joint Genome Institute"/>
            <person name="Kuo A."/>
            <person name="Kohler A."/>
            <person name="Costa M.D."/>
            <person name="Nagy L.G."/>
            <person name="Floudas D."/>
            <person name="Copeland A."/>
            <person name="Barry K.W."/>
            <person name="Cichocki N."/>
            <person name="Veneault-Fourrey C."/>
            <person name="LaButti K."/>
            <person name="Lindquist E.A."/>
            <person name="Lipzen A."/>
            <person name="Lundell T."/>
            <person name="Morin E."/>
            <person name="Murat C."/>
            <person name="Sun H."/>
            <person name="Tunlid A."/>
            <person name="Henrissat B."/>
            <person name="Grigoriev I.V."/>
            <person name="Hibbett D.S."/>
            <person name="Martin F."/>
            <person name="Nordberg H.P."/>
            <person name="Cantor M.N."/>
            <person name="Hua S.X."/>
        </authorList>
    </citation>
    <scope>NUCLEOTIDE SEQUENCE [LARGE SCALE GENOMIC DNA]</scope>
    <source>
        <strain evidence="1 2">441</strain>
    </source>
</reference>
<sequence>MRGIHVGPPCWRGMLCRASTALKGRSASLQLSFQLLSSQAIITASTEAGLSVLHSWLGCTIRSFIYKATSPLIRRRKLLLDDPCGCCMFTHSVTSCFINETYISLVT</sequence>
<evidence type="ECO:0000313" key="2">
    <source>
        <dbReference type="Proteomes" id="UP000054018"/>
    </source>
</evidence>
<reference evidence="2" key="2">
    <citation type="submission" date="2015-01" db="EMBL/GenBank/DDBJ databases">
        <title>Evolutionary Origins and Diversification of the Mycorrhizal Mutualists.</title>
        <authorList>
            <consortium name="DOE Joint Genome Institute"/>
            <consortium name="Mycorrhizal Genomics Consortium"/>
            <person name="Kohler A."/>
            <person name="Kuo A."/>
            <person name="Nagy L.G."/>
            <person name="Floudas D."/>
            <person name="Copeland A."/>
            <person name="Barry K.W."/>
            <person name="Cichocki N."/>
            <person name="Veneault-Fourrey C."/>
            <person name="LaButti K."/>
            <person name="Lindquist E.A."/>
            <person name="Lipzen A."/>
            <person name="Lundell T."/>
            <person name="Morin E."/>
            <person name="Murat C."/>
            <person name="Riley R."/>
            <person name="Ohm R."/>
            <person name="Sun H."/>
            <person name="Tunlid A."/>
            <person name="Henrissat B."/>
            <person name="Grigoriev I.V."/>
            <person name="Hibbett D.S."/>
            <person name="Martin F."/>
        </authorList>
    </citation>
    <scope>NUCLEOTIDE SEQUENCE [LARGE SCALE GENOMIC DNA]</scope>
    <source>
        <strain evidence="2">441</strain>
    </source>
</reference>
<protein>
    <submittedName>
        <fullName evidence="1">Uncharacterized protein</fullName>
    </submittedName>
</protein>
<dbReference type="Proteomes" id="UP000054018">
    <property type="component" value="Unassembled WGS sequence"/>
</dbReference>
<name>A0A0C9YDK0_9AGAM</name>
<gene>
    <name evidence="1" type="ORF">PISMIDRAFT_477366</name>
</gene>
<dbReference type="AlphaFoldDB" id="A0A0C9YDK0"/>
<proteinExistence type="predicted"/>